<keyword evidence="1" id="KW-0479">Metal-binding</keyword>
<evidence type="ECO:0000313" key="3">
    <source>
        <dbReference type="EMBL" id="ADB30569.1"/>
    </source>
</evidence>
<dbReference type="SUPFAM" id="SSF51182">
    <property type="entry name" value="RmlC-like cupins"/>
    <property type="match status" value="1"/>
</dbReference>
<dbReference type="AlphaFoldDB" id="D2PLE0"/>
<dbReference type="EMBL" id="CP001736">
    <property type="protein sequence ID" value="ADB30569.1"/>
    <property type="molecule type" value="Genomic_DNA"/>
</dbReference>
<dbReference type="InterPro" id="IPR011051">
    <property type="entry name" value="RmlC_Cupin_sf"/>
</dbReference>
<evidence type="ECO:0000313" key="4">
    <source>
        <dbReference type="Proteomes" id="UP000007967"/>
    </source>
</evidence>
<dbReference type="InterPro" id="IPR014710">
    <property type="entry name" value="RmlC-like_jellyroll"/>
</dbReference>
<dbReference type="STRING" id="479435.Kfla_1468"/>
<reference evidence="4" key="1">
    <citation type="submission" date="2009-09" db="EMBL/GenBank/DDBJ databases">
        <title>The complete genome of Kribbella flavida DSM 17836.</title>
        <authorList>
            <consortium name="US DOE Joint Genome Institute (JGI-PGF)"/>
            <person name="Lucas S."/>
            <person name="Copeland A."/>
            <person name="Lapidus A."/>
            <person name="Glavina del Rio T."/>
            <person name="Dalin E."/>
            <person name="Tice H."/>
            <person name="Bruce D."/>
            <person name="Goodwin L."/>
            <person name="Pitluck S."/>
            <person name="Kyrpides N."/>
            <person name="Mavromatis K."/>
            <person name="Ivanova N."/>
            <person name="Saunders E."/>
            <person name="Brettin T."/>
            <person name="Detter J.C."/>
            <person name="Han C."/>
            <person name="Larimer F."/>
            <person name="Land M."/>
            <person name="Hauser L."/>
            <person name="Markowitz V."/>
            <person name="Cheng J.-F."/>
            <person name="Hugenholtz P."/>
            <person name="Woyke T."/>
            <person name="Wu D."/>
            <person name="Pukall R."/>
            <person name="Klenk H.-P."/>
            <person name="Eisen J.A."/>
        </authorList>
    </citation>
    <scope>NUCLEOTIDE SEQUENCE [LARGE SCALE GENOMIC DNA]</scope>
    <source>
        <strain evidence="4">DSM 17836 / JCM 10339 / NBRC 14399</strain>
    </source>
</reference>
<dbReference type="GO" id="GO:0046872">
    <property type="term" value="F:metal ion binding"/>
    <property type="evidence" value="ECO:0007669"/>
    <property type="project" value="UniProtKB-KW"/>
</dbReference>
<name>D2PLE0_KRIFD</name>
<dbReference type="PANTHER" id="PTHR42742:SF3">
    <property type="entry name" value="FRUCTOKINASE"/>
    <property type="match status" value="1"/>
</dbReference>
<protein>
    <recommendedName>
        <fullName evidence="5">Mannose-6-phosphate isomerase</fullName>
    </recommendedName>
</protein>
<dbReference type="InterPro" id="IPR051804">
    <property type="entry name" value="Carb_Metab_Reg_Kinase/Isom"/>
</dbReference>
<evidence type="ECO:0000256" key="1">
    <source>
        <dbReference type="ARBA" id="ARBA00022723"/>
    </source>
</evidence>
<proteinExistence type="predicted"/>
<evidence type="ECO:0008006" key="5">
    <source>
        <dbReference type="Google" id="ProtNLM"/>
    </source>
</evidence>
<dbReference type="OrthoDB" id="9808275at2"/>
<gene>
    <name evidence="3" type="ordered locus">Kfla_1468</name>
</gene>
<keyword evidence="2" id="KW-0862">Zinc</keyword>
<organism evidence="3 4">
    <name type="scientific">Kribbella flavida (strain DSM 17836 / JCM 10339 / NBRC 14399)</name>
    <dbReference type="NCBI Taxonomy" id="479435"/>
    <lineage>
        <taxon>Bacteria</taxon>
        <taxon>Bacillati</taxon>
        <taxon>Actinomycetota</taxon>
        <taxon>Actinomycetes</taxon>
        <taxon>Propionibacteriales</taxon>
        <taxon>Kribbellaceae</taxon>
        <taxon>Kribbella</taxon>
    </lineage>
</organism>
<dbReference type="KEGG" id="kfl:Kfla_1468"/>
<dbReference type="HOGENOM" id="CLU_466831_0_0_11"/>
<accession>D2PLE0</accession>
<sequence length="590" mass="66062">MLASAPGRYDKQPTVRVPGQHRVFTGDQAWAEVDRHARNGGRRTPVIVVDTYPGTDLAQLMAVVRAALPEYVVINVEDAAAKPIEDIDTLIKANLTNDRVFGVMSHHSLDQFYDADRLASLADRVLDSTQPTVLIGWGAALVPLQRSTLVLADMARWEIQQRQRRGAPNWRCANGDEDNLRKVKRGFFVEWRVADRHKRALFPSIDYVLDTNRSTSEAKLITAEAFHLGMQAAVSTPFRVVPFFDPGVWGGHWMQEKFELDSDADNYAWCFDCVPEENSVLLDFDGQIVELPSIDVVFLRPRELLGELVHARFGAEFPIRFDFLDTMGGGNLSLQVHPLTDYITNTFGMHYTQDESYYLLDAADDAVVYLGLKTGIDPAEMTRTLESASRGEISFAVEQFVNAFPAGKHDHFSIPAGTVHCSGANSVVLEISATPYLFTFKMWDWDRVGLDGVPRPVHLDHARRNIQWDRDTKWTQENLVGQVEQLASGPGWVEERTGLHTLEFIEVRRHWFTDAVEHDTCGTVNVLNLVEGPEAVVESLDGGFEPFVVHYAETFIVPAAVGRYRVRPHGAGVGKRLGTVKAFVRGTEMS</sequence>
<dbReference type="eggNOG" id="COG1482">
    <property type="taxonomic scope" value="Bacteria"/>
</dbReference>
<reference evidence="3 4" key="2">
    <citation type="journal article" date="2010" name="Stand. Genomic Sci.">
        <title>Complete genome sequence of Kribbella flavida type strain (IFO 14399).</title>
        <authorList>
            <person name="Pukall R."/>
            <person name="Lapidus A."/>
            <person name="Glavina Del Rio T."/>
            <person name="Copeland A."/>
            <person name="Tice H."/>
            <person name="Cheng J.-F."/>
            <person name="Lucas S."/>
            <person name="Chen F."/>
            <person name="Nolan M."/>
            <person name="LaButti K."/>
            <person name="Pati A."/>
            <person name="Ivanova N."/>
            <person name="Mavrommatis K."/>
            <person name="Mikhailova N."/>
            <person name="Pitluck S."/>
            <person name="Bruce D."/>
            <person name="Goodwin L."/>
            <person name="Land M."/>
            <person name="Hauser L."/>
            <person name="Chang Y.-J."/>
            <person name="Jeffries C.D."/>
            <person name="Chen A."/>
            <person name="Palaniappan K."/>
            <person name="Chain P."/>
            <person name="Rohde M."/>
            <person name="Goeker M."/>
            <person name="Bristow J."/>
            <person name="Eisen J.A."/>
            <person name="Markowitz V."/>
            <person name="Hugenholtz P."/>
            <person name="Kyrpides N.C."/>
            <person name="Klenk H.-P."/>
            <person name="Brettin T."/>
        </authorList>
    </citation>
    <scope>NUCLEOTIDE SEQUENCE [LARGE SCALE GENOMIC DNA]</scope>
    <source>
        <strain evidence="4">DSM 17836 / JCM 10339 / NBRC 14399</strain>
    </source>
</reference>
<dbReference type="PANTHER" id="PTHR42742">
    <property type="entry name" value="TRANSCRIPTIONAL REPRESSOR MPRA"/>
    <property type="match status" value="1"/>
</dbReference>
<evidence type="ECO:0000256" key="2">
    <source>
        <dbReference type="ARBA" id="ARBA00022833"/>
    </source>
</evidence>
<dbReference type="Gene3D" id="2.60.120.10">
    <property type="entry name" value="Jelly Rolls"/>
    <property type="match status" value="1"/>
</dbReference>
<dbReference type="RefSeq" id="WP_012919125.1">
    <property type="nucleotide sequence ID" value="NC_013729.1"/>
</dbReference>
<dbReference type="Proteomes" id="UP000007967">
    <property type="component" value="Chromosome"/>
</dbReference>
<keyword evidence="4" id="KW-1185">Reference proteome</keyword>
<dbReference type="CDD" id="cd07010">
    <property type="entry name" value="cupin_PMI_type_I_N_bac"/>
    <property type="match status" value="1"/>
</dbReference>